<keyword evidence="3" id="KW-1185">Reference proteome</keyword>
<feature type="region of interest" description="Disordered" evidence="1">
    <location>
        <begin position="88"/>
        <end position="117"/>
    </location>
</feature>
<feature type="non-terminal residue" evidence="2">
    <location>
        <position position="1"/>
    </location>
</feature>
<proteinExistence type="predicted"/>
<feature type="compositionally biased region" description="Basic and acidic residues" evidence="1">
    <location>
        <begin position="88"/>
        <end position="107"/>
    </location>
</feature>
<evidence type="ECO:0000256" key="1">
    <source>
        <dbReference type="SAM" id="MobiDB-lite"/>
    </source>
</evidence>
<dbReference type="Proteomes" id="UP000257109">
    <property type="component" value="Unassembled WGS sequence"/>
</dbReference>
<evidence type="ECO:0008006" key="4">
    <source>
        <dbReference type="Google" id="ProtNLM"/>
    </source>
</evidence>
<evidence type="ECO:0000313" key="2">
    <source>
        <dbReference type="EMBL" id="RDX92859.1"/>
    </source>
</evidence>
<sequence>MAFELSIRNRQTVAKMTGHHMCLPTRRAKKEMHGLITLPPQRKSPQGADKAKYCKYHKNHGHTTEACRMLRDKIKELEQISHLRKFVQREADREDHDNKLKTNHRGDTQQLRAQLPD</sequence>
<dbReference type="EMBL" id="QJKJ01004757">
    <property type="protein sequence ID" value="RDX92859.1"/>
    <property type="molecule type" value="Genomic_DNA"/>
</dbReference>
<feature type="compositionally biased region" description="Polar residues" evidence="1">
    <location>
        <begin position="108"/>
        <end position="117"/>
    </location>
</feature>
<organism evidence="2 3">
    <name type="scientific">Mucuna pruriens</name>
    <name type="common">Velvet bean</name>
    <name type="synonym">Dolichos pruriens</name>
    <dbReference type="NCBI Taxonomy" id="157652"/>
    <lineage>
        <taxon>Eukaryota</taxon>
        <taxon>Viridiplantae</taxon>
        <taxon>Streptophyta</taxon>
        <taxon>Embryophyta</taxon>
        <taxon>Tracheophyta</taxon>
        <taxon>Spermatophyta</taxon>
        <taxon>Magnoliopsida</taxon>
        <taxon>eudicotyledons</taxon>
        <taxon>Gunneridae</taxon>
        <taxon>Pentapetalae</taxon>
        <taxon>rosids</taxon>
        <taxon>fabids</taxon>
        <taxon>Fabales</taxon>
        <taxon>Fabaceae</taxon>
        <taxon>Papilionoideae</taxon>
        <taxon>50 kb inversion clade</taxon>
        <taxon>NPAAA clade</taxon>
        <taxon>indigoferoid/millettioid clade</taxon>
        <taxon>Phaseoleae</taxon>
        <taxon>Mucuna</taxon>
    </lineage>
</organism>
<evidence type="ECO:0000313" key="3">
    <source>
        <dbReference type="Proteomes" id="UP000257109"/>
    </source>
</evidence>
<reference evidence="2" key="1">
    <citation type="submission" date="2018-05" db="EMBL/GenBank/DDBJ databases">
        <title>Draft genome of Mucuna pruriens seed.</title>
        <authorList>
            <person name="Nnadi N.E."/>
            <person name="Vos R."/>
            <person name="Hasami M.H."/>
            <person name="Devisetty U.K."/>
            <person name="Aguiy J.C."/>
        </authorList>
    </citation>
    <scope>NUCLEOTIDE SEQUENCE [LARGE SCALE GENOMIC DNA]</scope>
    <source>
        <strain evidence="2">JCA_2017</strain>
    </source>
</reference>
<comment type="caution">
    <text evidence="2">The sequence shown here is derived from an EMBL/GenBank/DDBJ whole genome shotgun (WGS) entry which is preliminary data.</text>
</comment>
<gene>
    <name evidence="2" type="ORF">CR513_24951</name>
</gene>
<dbReference type="AlphaFoldDB" id="A0A371GQM1"/>
<protein>
    <recommendedName>
        <fullName evidence="4">Retrotransposon gag domain-containing protein</fullName>
    </recommendedName>
</protein>
<name>A0A371GQM1_MUCPR</name>
<accession>A0A371GQM1</accession>
<dbReference type="OrthoDB" id="1436975at2759"/>